<keyword evidence="6 7" id="KW-0472">Membrane</keyword>
<dbReference type="EMBL" id="CP015515">
    <property type="protein sequence ID" value="AND15973.1"/>
    <property type="molecule type" value="Genomic_DNA"/>
</dbReference>
<dbReference type="AlphaFoldDB" id="A0A160KRC6"/>
<proteinExistence type="inferred from homology"/>
<keyword evidence="10" id="KW-1185">Reference proteome</keyword>
<dbReference type="CDD" id="cd06261">
    <property type="entry name" value="TM_PBP2"/>
    <property type="match status" value="1"/>
</dbReference>
<evidence type="ECO:0000256" key="5">
    <source>
        <dbReference type="ARBA" id="ARBA00022989"/>
    </source>
</evidence>
<evidence type="ECO:0000313" key="10">
    <source>
        <dbReference type="Proteomes" id="UP000077071"/>
    </source>
</evidence>
<keyword evidence="5 7" id="KW-1133">Transmembrane helix</keyword>
<dbReference type="PANTHER" id="PTHR30151">
    <property type="entry name" value="ALKANE SULFONATE ABC TRANSPORTER-RELATED, MEMBRANE SUBUNIT"/>
    <property type="match status" value="1"/>
</dbReference>
<dbReference type="InterPro" id="IPR000515">
    <property type="entry name" value="MetI-like"/>
</dbReference>
<dbReference type="STRING" id="33888.A6122_0820"/>
<dbReference type="Pfam" id="PF00528">
    <property type="entry name" value="BPD_transp_1"/>
    <property type="match status" value="1"/>
</dbReference>
<comment type="subcellular location">
    <subcellularLocation>
        <location evidence="1 7">Cell membrane</location>
        <topology evidence="1 7">Multi-pass membrane protein</topology>
    </subcellularLocation>
</comment>
<dbReference type="GO" id="GO:0005886">
    <property type="term" value="C:plasma membrane"/>
    <property type="evidence" value="ECO:0007669"/>
    <property type="project" value="UniProtKB-SubCell"/>
</dbReference>
<reference evidence="9 10" key="1">
    <citation type="submission" date="2016-05" db="EMBL/GenBank/DDBJ databases">
        <title>Complete genome sequence of Rathayibacter tritici NCPPB 1953.</title>
        <authorList>
            <person name="Park J."/>
            <person name="Lee H.-H."/>
            <person name="Lee S.-W."/>
            <person name="Seo Y.-S."/>
        </authorList>
    </citation>
    <scope>NUCLEOTIDE SEQUENCE [LARGE SCALE GENOMIC DNA]</scope>
    <source>
        <strain evidence="9 10">NCPPB 1953</strain>
    </source>
</reference>
<evidence type="ECO:0000259" key="8">
    <source>
        <dbReference type="PROSITE" id="PS50928"/>
    </source>
</evidence>
<feature type="transmembrane region" description="Helical" evidence="7">
    <location>
        <begin position="164"/>
        <end position="186"/>
    </location>
</feature>
<feature type="transmembrane region" description="Helical" evidence="7">
    <location>
        <begin position="263"/>
        <end position="284"/>
    </location>
</feature>
<keyword evidence="2 7" id="KW-0813">Transport</keyword>
<feature type="transmembrane region" description="Helical" evidence="7">
    <location>
        <begin position="107"/>
        <end position="128"/>
    </location>
</feature>
<dbReference type="InterPro" id="IPR035906">
    <property type="entry name" value="MetI-like_sf"/>
</dbReference>
<organism evidence="9 10">
    <name type="scientific">Rathayibacter tritici</name>
    <dbReference type="NCBI Taxonomy" id="33888"/>
    <lineage>
        <taxon>Bacteria</taxon>
        <taxon>Bacillati</taxon>
        <taxon>Actinomycetota</taxon>
        <taxon>Actinomycetes</taxon>
        <taxon>Micrococcales</taxon>
        <taxon>Microbacteriaceae</taxon>
        <taxon>Rathayibacter</taxon>
    </lineage>
</organism>
<dbReference type="PANTHER" id="PTHR30151:SF41">
    <property type="entry name" value="ABC TRANSPORTER PERMEASE PROTEIN"/>
    <property type="match status" value="1"/>
</dbReference>
<accession>A0A160KRC6</accession>
<evidence type="ECO:0000256" key="4">
    <source>
        <dbReference type="ARBA" id="ARBA00022692"/>
    </source>
</evidence>
<dbReference type="KEGG" id="rtn:A6122_0820"/>
<keyword evidence="4 7" id="KW-0812">Transmembrane</keyword>
<dbReference type="Proteomes" id="UP000077071">
    <property type="component" value="Chromosome"/>
</dbReference>
<comment type="similarity">
    <text evidence="7">Belongs to the binding-protein-dependent transport system permease family.</text>
</comment>
<evidence type="ECO:0000313" key="9">
    <source>
        <dbReference type="EMBL" id="AND15973.1"/>
    </source>
</evidence>
<feature type="transmembrane region" description="Helical" evidence="7">
    <location>
        <begin position="45"/>
        <end position="68"/>
    </location>
</feature>
<sequence length="297" mass="31033">MTMTTTVPDRTEQPTAASILAVDELRRQLRAAALGATLKRLRRSLLVALSTLVIVLAIWIAVVLFSGVSPYVVKGPWDVWKHVVTDVKAAEHRAELGGLFAVTMGDALIGFTAGLVVAILGAILFRLSKGIEHALMPFAMLLRSVPLIAMAPLIILVFGTGSLASVAVIGGIVVLFPALVTIAFGLNNASPQMLDVVAVYGGSTLTAIRKVAIPGSLPSLFAAIRISVPGAITGALLAEWLSTGSGIGGAINAWSAQARFADVWSAVVLVTGVSLVLYMIVQVLESFVLSRMSLALN</sequence>
<dbReference type="GO" id="GO:0055085">
    <property type="term" value="P:transmembrane transport"/>
    <property type="evidence" value="ECO:0007669"/>
    <property type="project" value="InterPro"/>
</dbReference>
<gene>
    <name evidence="9" type="ORF">A6122_0820</name>
</gene>
<dbReference type="Gene3D" id="1.10.3720.10">
    <property type="entry name" value="MetI-like"/>
    <property type="match status" value="1"/>
</dbReference>
<evidence type="ECO:0000256" key="7">
    <source>
        <dbReference type="RuleBase" id="RU363032"/>
    </source>
</evidence>
<dbReference type="PATRIC" id="fig|33888.3.peg.915"/>
<feature type="transmembrane region" description="Helical" evidence="7">
    <location>
        <begin position="140"/>
        <end position="158"/>
    </location>
</feature>
<evidence type="ECO:0000256" key="3">
    <source>
        <dbReference type="ARBA" id="ARBA00022475"/>
    </source>
</evidence>
<evidence type="ECO:0000256" key="6">
    <source>
        <dbReference type="ARBA" id="ARBA00023136"/>
    </source>
</evidence>
<dbReference type="PROSITE" id="PS50928">
    <property type="entry name" value="ABC_TM1"/>
    <property type="match status" value="1"/>
</dbReference>
<name>A0A160KRC6_9MICO</name>
<keyword evidence="3" id="KW-1003">Cell membrane</keyword>
<evidence type="ECO:0000256" key="1">
    <source>
        <dbReference type="ARBA" id="ARBA00004651"/>
    </source>
</evidence>
<protein>
    <submittedName>
        <fullName evidence="9">ABC transporter permease</fullName>
    </submittedName>
</protein>
<evidence type="ECO:0000256" key="2">
    <source>
        <dbReference type="ARBA" id="ARBA00022448"/>
    </source>
</evidence>
<dbReference type="SUPFAM" id="SSF161098">
    <property type="entry name" value="MetI-like"/>
    <property type="match status" value="1"/>
</dbReference>
<feature type="domain" description="ABC transmembrane type-1" evidence="8">
    <location>
        <begin position="100"/>
        <end position="285"/>
    </location>
</feature>